<dbReference type="Proteomes" id="UP000885750">
    <property type="component" value="Unassembled WGS sequence"/>
</dbReference>
<feature type="transmembrane region" description="Helical" evidence="1">
    <location>
        <begin position="106"/>
        <end position="129"/>
    </location>
</feature>
<keyword evidence="1" id="KW-0472">Membrane</keyword>
<proteinExistence type="predicted"/>
<keyword evidence="1" id="KW-1133">Transmembrane helix</keyword>
<evidence type="ECO:0000313" key="2">
    <source>
        <dbReference type="EMBL" id="HFC92518.1"/>
    </source>
</evidence>
<evidence type="ECO:0000256" key="1">
    <source>
        <dbReference type="SAM" id="Phobius"/>
    </source>
</evidence>
<gene>
    <name evidence="2" type="ORF">ENJ51_06870</name>
</gene>
<accession>A0A7V2T344</accession>
<comment type="caution">
    <text evidence="2">The sequence shown here is derived from an EMBL/GenBank/DDBJ whole genome shotgun (WGS) entry which is preliminary data.</text>
</comment>
<protein>
    <submittedName>
        <fullName evidence="2">Uncharacterized protein</fullName>
    </submittedName>
</protein>
<dbReference type="EMBL" id="DRMS01000257">
    <property type="protein sequence ID" value="HFC92518.1"/>
    <property type="molecule type" value="Genomic_DNA"/>
</dbReference>
<dbReference type="AlphaFoldDB" id="A0A7V2T344"/>
<organism evidence="2">
    <name type="scientific">Leucothrix mucor</name>
    <dbReference type="NCBI Taxonomy" id="45248"/>
    <lineage>
        <taxon>Bacteria</taxon>
        <taxon>Pseudomonadati</taxon>
        <taxon>Pseudomonadota</taxon>
        <taxon>Gammaproteobacteria</taxon>
        <taxon>Thiotrichales</taxon>
        <taxon>Thiotrichaceae</taxon>
        <taxon>Leucothrix</taxon>
    </lineage>
</organism>
<sequence>MSESNLYYAGTEKPVLPGDRIKINRLLRPNIFATVTYIPGISKFNPRIGNDQWSYKIDGGDYYVIGYDPLNKNYTSKRISLSARASKEDYKKFKSFMAPPEIDGDASILGELLCLFGLSVIIFIIIFLFKVIL</sequence>
<name>A0A7V2T344_LEUMU</name>
<keyword evidence="1" id="KW-0812">Transmembrane</keyword>
<reference evidence="2" key="1">
    <citation type="journal article" date="2020" name="mSystems">
        <title>Genome- and Community-Level Interaction Insights into Carbon Utilization and Element Cycling Functions of Hydrothermarchaeota in Hydrothermal Sediment.</title>
        <authorList>
            <person name="Zhou Z."/>
            <person name="Liu Y."/>
            <person name="Xu W."/>
            <person name="Pan J."/>
            <person name="Luo Z.H."/>
            <person name="Li M."/>
        </authorList>
    </citation>
    <scope>NUCLEOTIDE SEQUENCE [LARGE SCALE GENOMIC DNA]</scope>
    <source>
        <strain evidence="2">HyVt-493</strain>
    </source>
</reference>